<dbReference type="PANTHER" id="PTHR34835:SF90">
    <property type="entry name" value="AMINOTRANSFERASE-LIKE PLANT MOBILE DOMAIN-CONTAINING PROTEIN"/>
    <property type="match status" value="1"/>
</dbReference>
<reference evidence="1" key="1">
    <citation type="submission" date="2023-02" db="EMBL/GenBank/DDBJ databases">
        <title>Genome of toxic invasive species Heracleum sosnowskyi carries increased number of genes despite the absence of recent whole-genome duplications.</title>
        <authorList>
            <person name="Schelkunov M."/>
            <person name="Shtratnikova V."/>
            <person name="Makarenko M."/>
            <person name="Klepikova A."/>
            <person name="Omelchenko D."/>
            <person name="Novikova G."/>
            <person name="Obukhova E."/>
            <person name="Bogdanov V."/>
            <person name="Penin A."/>
            <person name="Logacheva M."/>
        </authorList>
    </citation>
    <scope>NUCLEOTIDE SEQUENCE</scope>
    <source>
        <strain evidence="1">Hsosn_3</strain>
        <tissue evidence="1">Leaf</tissue>
    </source>
</reference>
<protein>
    <submittedName>
        <fullName evidence="1">Uncharacterized protein</fullName>
    </submittedName>
</protein>
<comment type="caution">
    <text evidence="1">The sequence shown here is derived from an EMBL/GenBank/DDBJ whole genome shotgun (WGS) entry which is preliminary data.</text>
</comment>
<sequence>MRYPHNLGYNVVKAFNGADCSLVVQARTIKITEIIVHGVTGLPNGNEIVKWTKYQAAYSVWAEQFPGIASSEITPSMVRNKILESPIADENFKWNFMIMMYNFFIESNQNSFLSRGVLRFSGDIENCGNYNWCRLLIEKLKRTHAYWAEDTKRNFAGPLPFLICLYVSKVQKEGTTFVHTNYPTYRGWSDMLLRERQKYDKNKNCFGEGVIVKFCDVIVELILQKYDDGPDLTMRAIAVSECPDLVVDDIVHDYEESALILHDIVLRGDLKNTDSSNKTVDNGAFTEVGFNEKDDTQMNALLSNCSTNTYVTRFEMNLIELNDVYEKCLDNFEVAFALYPTNAKLVDLKEKYNYFFKMFGDSSPISKALCVGNLDGNDRPDLE</sequence>
<dbReference type="EMBL" id="JAUIZM010000007">
    <property type="protein sequence ID" value="KAK1374704.1"/>
    <property type="molecule type" value="Genomic_DNA"/>
</dbReference>
<dbReference type="AlphaFoldDB" id="A0AAD8MJ82"/>
<keyword evidence="2" id="KW-1185">Reference proteome</keyword>
<dbReference type="Proteomes" id="UP001237642">
    <property type="component" value="Unassembled WGS sequence"/>
</dbReference>
<dbReference type="PANTHER" id="PTHR34835">
    <property type="entry name" value="OS07G0283600 PROTEIN-RELATED"/>
    <property type="match status" value="1"/>
</dbReference>
<accession>A0AAD8MJ82</accession>
<organism evidence="1 2">
    <name type="scientific">Heracleum sosnowskyi</name>
    <dbReference type="NCBI Taxonomy" id="360622"/>
    <lineage>
        <taxon>Eukaryota</taxon>
        <taxon>Viridiplantae</taxon>
        <taxon>Streptophyta</taxon>
        <taxon>Embryophyta</taxon>
        <taxon>Tracheophyta</taxon>
        <taxon>Spermatophyta</taxon>
        <taxon>Magnoliopsida</taxon>
        <taxon>eudicotyledons</taxon>
        <taxon>Gunneridae</taxon>
        <taxon>Pentapetalae</taxon>
        <taxon>asterids</taxon>
        <taxon>campanulids</taxon>
        <taxon>Apiales</taxon>
        <taxon>Apiaceae</taxon>
        <taxon>Apioideae</taxon>
        <taxon>apioid superclade</taxon>
        <taxon>Tordylieae</taxon>
        <taxon>Tordyliinae</taxon>
        <taxon>Heracleum</taxon>
    </lineage>
</organism>
<proteinExistence type="predicted"/>
<evidence type="ECO:0000313" key="2">
    <source>
        <dbReference type="Proteomes" id="UP001237642"/>
    </source>
</evidence>
<evidence type="ECO:0000313" key="1">
    <source>
        <dbReference type="EMBL" id="KAK1374704.1"/>
    </source>
</evidence>
<gene>
    <name evidence="1" type="ORF">POM88_030897</name>
</gene>
<reference evidence="1" key="2">
    <citation type="submission" date="2023-05" db="EMBL/GenBank/DDBJ databases">
        <authorList>
            <person name="Schelkunov M.I."/>
        </authorList>
    </citation>
    <scope>NUCLEOTIDE SEQUENCE</scope>
    <source>
        <strain evidence="1">Hsosn_3</strain>
        <tissue evidence="1">Leaf</tissue>
    </source>
</reference>
<name>A0AAD8MJ82_9APIA</name>